<feature type="compositionally biased region" description="Polar residues" evidence="7">
    <location>
        <begin position="568"/>
        <end position="582"/>
    </location>
</feature>
<gene>
    <name evidence="10" type="ORF">KDA_64030</name>
</gene>
<evidence type="ECO:0000256" key="1">
    <source>
        <dbReference type="ARBA" id="ARBA00004651"/>
    </source>
</evidence>
<dbReference type="PRINTS" id="PR01036">
    <property type="entry name" value="TCRTETB"/>
</dbReference>
<dbReference type="Gene3D" id="1.20.1250.20">
    <property type="entry name" value="MFS general substrate transporter like domains"/>
    <property type="match status" value="1"/>
</dbReference>
<evidence type="ECO:0000256" key="7">
    <source>
        <dbReference type="SAM" id="MobiDB-lite"/>
    </source>
</evidence>
<dbReference type="Proteomes" id="UP000287171">
    <property type="component" value="Unassembled WGS sequence"/>
</dbReference>
<feature type="transmembrane region" description="Helical" evidence="8">
    <location>
        <begin position="273"/>
        <end position="291"/>
    </location>
</feature>
<feature type="transmembrane region" description="Helical" evidence="8">
    <location>
        <begin position="89"/>
        <end position="107"/>
    </location>
</feature>
<dbReference type="InterPro" id="IPR020846">
    <property type="entry name" value="MFS_dom"/>
</dbReference>
<dbReference type="PROSITE" id="PS50850">
    <property type="entry name" value="MFS"/>
    <property type="match status" value="1"/>
</dbReference>
<dbReference type="RefSeq" id="WP_246039297.1">
    <property type="nucleotide sequence ID" value="NZ_BIFT01000002.1"/>
</dbReference>
<keyword evidence="4 8" id="KW-0812">Transmembrane</keyword>
<evidence type="ECO:0000256" key="4">
    <source>
        <dbReference type="ARBA" id="ARBA00022692"/>
    </source>
</evidence>
<evidence type="ECO:0000256" key="6">
    <source>
        <dbReference type="ARBA" id="ARBA00023136"/>
    </source>
</evidence>
<feature type="region of interest" description="Disordered" evidence="7">
    <location>
        <begin position="565"/>
        <end position="588"/>
    </location>
</feature>
<dbReference type="FunFam" id="1.20.1720.10:FF:000004">
    <property type="entry name" value="EmrB/QacA family drug resistance transporter"/>
    <property type="match status" value="1"/>
</dbReference>
<accession>A0A402BHV3</accession>
<evidence type="ECO:0000313" key="11">
    <source>
        <dbReference type="Proteomes" id="UP000287171"/>
    </source>
</evidence>
<protein>
    <submittedName>
        <fullName evidence="10">MFS transporter</fullName>
    </submittedName>
</protein>
<dbReference type="InterPro" id="IPR011701">
    <property type="entry name" value="MFS"/>
</dbReference>
<comment type="caution">
    <text evidence="10">The sequence shown here is derived from an EMBL/GenBank/DDBJ whole genome shotgun (WGS) entry which is preliminary data.</text>
</comment>
<keyword evidence="3" id="KW-1003">Cell membrane</keyword>
<organism evidence="10 11">
    <name type="scientific">Dictyobacter alpinus</name>
    <dbReference type="NCBI Taxonomy" id="2014873"/>
    <lineage>
        <taxon>Bacteria</taxon>
        <taxon>Bacillati</taxon>
        <taxon>Chloroflexota</taxon>
        <taxon>Ktedonobacteria</taxon>
        <taxon>Ktedonobacterales</taxon>
        <taxon>Dictyobacteraceae</taxon>
        <taxon>Dictyobacter</taxon>
    </lineage>
</organism>
<dbReference type="CDD" id="cd17502">
    <property type="entry name" value="MFS_Azr1_MDR_like"/>
    <property type="match status" value="1"/>
</dbReference>
<feature type="domain" description="Major facilitator superfamily (MFS) profile" evidence="9">
    <location>
        <begin position="54"/>
        <end position="562"/>
    </location>
</feature>
<name>A0A402BHV3_9CHLR</name>
<evidence type="ECO:0000313" key="10">
    <source>
        <dbReference type="EMBL" id="GCE30919.1"/>
    </source>
</evidence>
<dbReference type="Pfam" id="PF07690">
    <property type="entry name" value="MFS_1"/>
    <property type="match status" value="1"/>
</dbReference>
<dbReference type="PANTHER" id="PTHR23501:SF197">
    <property type="entry name" value="COMD"/>
    <property type="match status" value="1"/>
</dbReference>
<dbReference type="AlphaFoldDB" id="A0A402BHV3"/>
<sequence length="588" mass="63349">MLFHKGGGGTGIEIIDVEFVAHAAGLFGRLMEKNYSLQAGIDMPLYSKREIVLTMAGVLMVMLLASLDQTIVSTAMPHIVSEMRGFDRYTWVTTAYLLTSTVMVPIYGKLSDLYGRKSIFLVGIVLFLAGSALCGMSPSMNALIGFRAFQGLGAAALLPIAIAVVGDLFTPRERGKWQGVTGAVFGLSSVIGPAVGGWITENANWRWVFYINLPIGLLALLVLIFLMPSLTTRGNTSITIDYSGAALLILGTSALLLGFTWAGSTYAWLSPQILGLMAGAGITLITFVWVEGRKEHLNRQPIIDPSLFRNRIFVISVLITMAANMSLLGSVFFLPLFAQGILGISATDSGLLLSPMTLTLVGSSIISGQIVSRLGKYKMIAIIGMLISVLGAAMLLRLNVNANANDLWSAMIVLGFGTGFGMSFYSMIVQNALPDKLGQATSALTFFRQIGGTIALAAMGSVMAASYRPTFHQSIPAPTRQLLPTKVIALFDNPNILLSHDIQSTVLKQFTILGPQGMIEYRQLMHAVRLGLAQGIYNTFILSLAFMLISLVLVFFLEEKPLQDRRSNSTTNPAADHTSINSPPVILH</sequence>
<keyword evidence="6 8" id="KW-0472">Membrane</keyword>
<feature type="transmembrane region" description="Helical" evidence="8">
    <location>
        <begin position="312"/>
        <end position="338"/>
    </location>
</feature>
<feature type="transmembrane region" description="Helical" evidence="8">
    <location>
        <begin position="177"/>
        <end position="199"/>
    </location>
</feature>
<dbReference type="EMBL" id="BIFT01000002">
    <property type="protein sequence ID" value="GCE30919.1"/>
    <property type="molecule type" value="Genomic_DNA"/>
</dbReference>
<feature type="transmembrane region" description="Helical" evidence="8">
    <location>
        <begin position="205"/>
        <end position="227"/>
    </location>
</feature>
<feature type="transmembrane region" description="Helical" evidence="8">
    <location>
        <begin position="350"/>
        <end position="372"/>
    </location>
</feature>
<dbReference type="GO" id="GO:0022857">
    <property type="term" value="F:transmembrane transporter activity"/>
    <property type="evidence" value="ECO:0007669"/>
    <property type="project" value="InterPro"/>
</dbReference>
<feature type="transmembrane region" description="Helical" evidence="8">
    <location>
        <begin position="239"/>
        <end position="261"/>
    </location>
</feature>
<feature type="transmembrane region" description="Helical" evidence="8">
    <location>
        <begin position="408"/>
        <end position="429"/>
    </location>
</feature>
<reference evidence="11" key="1">
    <citation type="submission" date="2018-12" db="EMBL/GenBank/DDBJ databases">
        <title>Tengunoibacter tsumagoiensis gen. nov., sp. nov., Dictyobacter kobayashii sp. nov., D. alpinus sp. nov., and D. joshuensis sp. nov. and description of Dictyobacteraceae fam. nov. within the order Ktedonobacterales isolated from Tengu-no-mugimeshi.</title>
        <authorList>
            <person name="Wang C.M."/>
            <person name="Zheng Y."/>
            <person name="Sakai Y."/>
            <person name="Toyoda A."/>
            <person name="Minakuchi Y."/>
            <person name="Abe K."/>
            <person name="Yokota A."/>
            <person name="Yabe S."/>
        </authorList>
    </citation>
    <scope>NUCLEOTIDE SEQUENCE [LARGE SCALE GENOMIC DNA]</scope>
    <source>
        <strain evidence="11">Uno16</strain>
    </source>
</reference>
<feature type="transmembrane region" description="Helical" evidence="8">
    <location>
        <begin position="535"/>
        <end position="557"/>
    </location>
</feature>
<evidence type="ECO:0000256" key="5">
    <source>
        <dbReference type="ARBA" id="ARBA00022989"/>
    </source>
</evidence>
<dbReference type="GO" id="GO:0005886">
    <property type="term" value="C:plasma membrane"/>
    <property type="evidence" value="ECO:0007669"/>
    <property type="project" value="UniProtKB-SubCell"/>
</dbReference>
<keyword evidence="5 8" id="KW-1133">Transmembrane helix</keyword>
<dbReference type="InterPro" id="IPR004638">
    <property type="entry name" value="EmrB-like"/>
</dbReference>
<dbReference type="SUPFAM" id="SSF103473">
    <property type="entry name" value="MFS general substrate transporter"/>
    <property type="match status" value="1"/>
</dbReference>
<feature type="transmembrane region" description="Helical" evidence="8">
    <location>
        <begin position="379"/>
        <end position="396"/>
    </location>
</feature>
<feature type="transmembrane region" description="Helical" evidence="8">
    <location>
        <begin position="450"/>
        <end position="467"/>
    </location>
</feature>
<comment type="subcellular location">
    <subcellularLocation>
        <location evidence="1">Cell membrane</location>
        <topology evidence="1">Multi-pass membrane protein</topology>
    </subcellularLocation>
</comment>
<evidence type="ECO:0000256" key="3">
    <source>
        <dbReference type="ARBA" id="ARBA00022475"/>
    </source>
</evidence>
<keyword evidence="11" id="KW-1185">Reference proteome</keyword>
<dbReference type="Gene3D" id="1.20.1720.10">
    <property type="entry name" value="Multidrug resistance protein D"/>
    <property type="match status" value="1"/>
</dbReference>
<evidence type="ECO:0000256" key="2">
    <source>
        <dbReference type="ARBA" id="ARBA00022448"/>
    </source>
</evidence>
<dbReference type="PANTHER" id="PTHR23501">
    <property type="entry name" value="MAJOR FACILITATOR SUPERFAMILY"/>
    <property type="match status" value="1"/>
</dbReference>
<feature type="transmembrane region" description="Helical" evidence="8">
    <location>
        <begin position="144"/>
        <end position="165"/>
    </location>
</feature>
<feature type="transmembrane region" description="Helical" evidence="8">
    <location>
        <begin position="51"/>
        <end position="69"/>
    </location>
</feature>
<proteinExistence type="predicted"/>
<dbReference type="NCBIfam" id="TIGR00711">
    <property type="entry name" value="efflux_EmrB"/>
    <property type="match status" value="1"/>
</dbReference>
<dbReference type="InterPro" id="IPR036259">
    <property type="entry name" value="MFS_trans_sf"/>
</dbReference>
<evidence type="ECO:0000256" key="8">
    <source>
        <dbReference type="SAM" id="Phobius"/>
    </source>
</evidence>
<evidence type="ECO:0000259" key="9">
    <source>
        <dbReference type="PROSITE" id="PS50850"/>
    </source>
</evidence>
<feature type="transmembrane region" description="Helical" evidence="8">
    <location>
        <begin position="119"/>
        <end position="138"/>
    </location>
</feature>
<keyword evidence="2" id="KW-0813">Transport</keyword>